<protein>
    <submittedName>
        <fullName evidence="3">Uncharacterized protein LOC124293362</fullName>
    </submittedName>
</protein>
<sequence length="880" mass="99173">MYFMDSNDNINCSSTNEKFQILPQHETNGNDSLQCTLNDKMIRDTSTTEKLVDLNLQQLANSTTQPIHEESKKNNITVNRDSGSIVATIDSKTGYNEMQSSSTDTTLKSDAHLSVIQLKVMRNEEETTVKAINLVNPIDDPGKSSESLRDQQLGNEKGLEISSNSFLELSIESQMDTIREKDTLRKKEIVPIHINNSITSFTTSQNLSVENVETRNRQLAVLNTVNINADGETINLPDNVNTEFMIREKLNRVEKEDERTLEKRMLSNLTNNLFPNVDSPKDENIGNTNRQTSPGDFSLDMLSESQLQTIETEAYVKAEKIDVQLKKATTEGGVNKQNIFFKPEQTGIITTDKNDLVLPNWVTNRAPEPDYDKMRCAFQNRRQYVKILLQEILRLSTIVSKVGAVLRAEHAENNLKPHVDSVDEATICETLSNTKTNVQTSNNAVKDLKNKNIFYVPPSNMPFPNIPQDFPNNINNPPNSTGASMNTVTLENSVYTDITTDLKREKFYVPTTNKSKYDTLPAVNQQMDTKFKDGQITEAFVRHNASNMFGSLKQISNNHKTYKPDVRSIWHSSGQESGSIPEISFSRNKVPKNNQTVRQQIAAGYEMPQSNLNASIFSNNMVAKNVEEGKSNICDLDHSKLANKNTIFYVPDEGSSVSGDYVGLGSIKNDPSRSYKFSMPSKSQTRSNENSKLLVNDILAMNTQKAQSNRKNLENLQLTVKNDIFYSPDESSVSNNTLFTSKFAESSGTKSDQNFFYYANFPMPSSSHPRPDQHLMCNVVISNKLKRKSNIHDANNAKRARENTTFYSPEKLSIPSKDLFSTSDYMEIRDTTNPSISSRNCSLPSSHVKLGRPLRLLNNTAVFYNGNKDQETGFRKLYRH</sequence>
<organism evidence="2 3">
    <name type="scientific">Neodiprion lecontei</name>
    <name type="common">Redheaded pine sawfly</name>
    <dbReference type="NCBI Taxonomy" id="441921"/>
    <lineage>
        <taxon>Eukaryota</taxon>
        <taxon>Metazoa</taxon>
        <taxon>Ecdysozoa</taxon>
        <taxon>Arthropoda</taxon>
        <taxon>Hexapoda</taxon>
        <taxon>Insecta</taxon>
        <taxon>Pterygota</taxon>
        <taxon>Neoptera</taxon>
        <taxon>Endopterygota</taxon>
        <taxon>Hymenoptera</taxon>
        <taxon>Tenthredinoidea</taxon>
        <taxon>Diprionidae</taxon>
        <taxon>Diprioninae</taxon>
        <taxon>Neodiprion</taxon>
    </lineage>
</organism>
<proteinExistence type="predicted"/>
<name>A0ABM3FPM7_NEOLC</name>
<gene>
    <name evidence="3" type="primary">LOC124293362</name>
</gene>
<dbReference type="Proteomes" id="UP000829291">
    <property type="component" value="Chromosome 3"/>
</dbReference>
<dbReference type="RefSeq" id="XP_046589975.1">
    <property type="nucleotide sequence ID" value="XM_046734019.1"/>
</dbReference>
<feature type="region of interest" description="Disordered" evidence="1">
    <location>
        <begin position="272"/>
        <end position="297"/>
    </location>
</feature>
<feature type="compositionally biased region" description="Polar residues" evidence="1">
    <location>
        <begin position="285"/>
        <end position="295"/>
    </location>
</feature>
<keyword evidence="2" id="KW-1185">Reference proteome</keyword>
<reference evidence="3" key="1">
    <citation type="submission" date="2025-08" db="UniProtKB">
        <authorList>
            <consortium name="RefSeq"/>
        </authorList>
    </citation>
    <scope>IDENTIFICATION</scope>
    <source>
        <tissue evidence="3">Thorax and Abdomen</tissue>
    </source>
</reference>
<evidence type="ECO:0000313" key="3">
    <source>
        <dbReference type="RefSeq" id="XP_046589975.1"/>
    </source>
</evidence>
<accession>A0ABM3FPM7</accession>
<evidence type="ECO:0000313" key="2">
    <source>
        <dbReference type="Proteomes" id="UP000829291"/>
    </source>
</evidence>
<evidence type="ECO:0000256" key="1">
    <source>
        <dbReference type="SAM" id="MobiDB-lite"/>
    </source>
</evidence>
<dbReference type="GeneID" id="124293362"/>